<dbReference type="PATRIC" id="fig|700597.3.peg.6460"/>
<feature type="region of interest" description="Disordered" evidence="2">
    <location>
        <begin position="1"/>
        <end position="24"/>
    </location>
</feature>
<dbReference type="PANTHER" id="PTHR35526">
    <property type="entry name" value="ANTI-SIGMA-F FACTOR RSBW-RELATED"/>
    <property type="match status" value="1"/>
</dbReference>
<keyword evidence="1" id="KW-0418">Kinase</keyword>
<evidence type="ECO:0000256" key="1">
    <source>
        <dbReference type="ARBA" id="ARBA00022527"/>
    </source>
</evidence>
<keyword evidence="1" id="KW-0723">Serine/threonine-protein kinase</keyword>
<keyword evidence="5" id="KW-1185">Reference proteome</keyword>
<dbReference type="EMBL" id="AGBF01000230">
    <property type="protein sequence ID" value="EGX55421.1"/>
    <property type="molecule type" value="Genomic_DNA"/>
</dbReference>
<gene>
    <name evidence="4" type="ORF">SZN_33026</name>
</gene>
<protein>
    <recommendedName>
        <fullName evidence="3">Histidine kinase/HSP90-like ATPase domain-containing protein</fullName>
    </recommendedName>
</protein>
<dbReference type="Gene3D" id="3.30.565.10">
    <property type="entry name" value="Histidine kinase-like ATPase, C-terminal domain"/>
    <property type="match status" value="1"/>
</dbReference>
<dbReference type="Pfam" id="PF13581">
    <property type="entry name" value="HATPase_c_2"/>
    <property type="match status" value="1"/>
</dbReference>
<sequence>MWNEQCGCRSREPEAAMPTTEQPQGRTCKTKTFATDPASVADARTWVGDICAGRGVSDDLLFTIKLLVSEAASNAVTHSGSPDYTVVVFEDGYIEVWDSSSKMPRPRVHEVDSEGGRGLELMELLAPGYQVVEDNKGGKCVRFQPKETE</sequence>
<dbReference type="AlphaFoldDB" id="G2GM53"/>
<organism evidence="4 5">
    <name type="scientific">Streptomyces zinciresistens K42</name>
    <dbReference type="NCBI Taxonomy" id="700597"/>
    <lineage>
        <taxon>Bacteria</taxon>
        <taxon>Bacillati</taxon>
        <taxon>Actinomycetota</taxon>
        <taxon>Actinomycetes</taxon>
        <taxon>Kitasatosporales</taxon>
        <taxon>Streptomycetaceae</taxon>
        <taxon>Streptomyces</taxon>
    </lineage>
</organism>
<dbReference type="InterPro" id="IPR003594">
    <property type="entry name" value="HATPase_dom"/>
</dbReference>
<evidence type="ECO:0000259" key="3">
    <source>
        <dbReference type="Pfam" id="PF13581"/>
    </source>
</evidence>
<evidence type="ECO:0000313" key="4">
    <source>
        <dbReference type="EMBL" id="EGX55421.1"/>
    </source>
</evidence>
<accession>G2GM53</accession>
<dbReference type="Proteomes" id="UP000004217">
    <property type="component" value="Unassembled WGS sequence"/>
</dbReference>
<dbReference type="InterPro" id="IPR036890">
    <property type="entry name" value="HATPase_C_sf"/>
</dbReference>
<dbReference type="CDD" id="cd16936">
    <property type="entry name" value="HATPase_RsbW-like"/>
    <property type="match status" value="1"/>
</dbReference>
<dbReference type="PANTHER" id="PTHR35526:SF3">
    <property type="entry name" value="ANTI-SIGMA-F FACTOR RSBW"/>
    <property type="match status" value="1"/>
</dbReference>
<keyword evidence="1" id="KW-0808">Transferase</keyword>
<dbReference type="GO" id="GO:0004674">
    <property type="term" value="F:protein serine/threonine kinase activity"/>
    <property type="evidence" value="ECO:0007669"/>
    <property type="project" value="UniProtKB-KW"/>
</dbReference>
<comment type="caution">
    <text evidence="4">The sequence shown here is derived from an EMBL/GenBank/DDBJ whole genome shotgun (WGS) entry which is preliminary data.</text>
</comment>
<evidence type="ECO:0000256" key="2">
    <source>
        <dbReference type="SAM" id="MobiDB-lite"/>
    </source>
</evidence>
<reference evidence="4 5" key="1">
    <citation type="submission" date="2011-08" db="EMBL/GenBank/DDBJ databases">
        <authorList>
            <person name="Lin Y."/>
            <person name="Hao X."/>
            <person name="Johnstone L."/>
            <person name="Miller S.J."/>
            <person name="Wei G."/>
            <person name="Rensing C."/>
        </authorList>
    </citation>
    <scope>NUCLEOTIDE SEQUENCE [LARGE SCALE GENOMIC DNA]</scope>
    <source>
        <strain evidence="4 5">K42</strain>
    </source>
</reference>
<feature type="domain" description="Histidine kinase/HSP90-like ATPase" evidence="3">
    <location>
        <begin position="33"/>
        <end position="143"/>
    </location>
</feature>
<proteinExistence type="predicted"/>
<name>G2GM53_9ACTN</name>
<evidence type="ECO:0000313" key="5">
    <source>
        <dbReference type="Proteomes" id="UP000004217"/>
    </source>
</evidence>
<dbReference type="InterPro" id="IPR050267">
    <property type="entry name" value="Anti-sigma-factor_SerPK"/>
</dbReference>